<evidence type="ECO:0000256" key="4">
    <source>
        <dbReference type="ARBA" id="ARBA00023163"/>
    </source>
</evidence>
<keyword evidence="1 5" id="KW-0597">Phosphoprotein</keyword>
<evidence type="ECO:0000256" key="2">
    <source>
        <dbReference type="ARBA" id="ARBA00023015"/>
    </source>
</evidence>
<keyword evidence="3" id="KW-0238">DNA-binding</keyword>
<dbReference type="PRINTS" id="PR00038">
    <property type="entry name" value="HTHLUXR"/>
</dbReference>
<dbReference type="InterPro" id="IPR000792">
    <property type="entry name" value="Tscrpt_reg_LuxR_C"/>
</dbReference>
<name>A0A0D1JWC0_9MYCO</name>
<protein>
    <submittedName>
        <fullName evidence="8">LuxR family transcriptional regulator</fullName>
    </submittedName>
</protein>
<dbReference type="GO" id="GO:0003677">
    <property type="term" value="F:DNA binding"/>
    <property type="evidence" value="ECO:0007669"/>
    <property type="project" value="UniProtKB-KW"/>
</dbReference>
<evidence type="ECO:0000256" key="3">
    <source>
        <dbReference type="ARBA" id="ARBA00023125"/>
    </source>
</evidence>
<proteinExistence type="predicted"/>
<organism evidence="8 9">
    <name type="scientific">Mycolicibacterium llatzerense</name>
    <dbReference type="NCBI Taxonomy" id="280871"/>
    <lineage>
        <taxon>Bacteria</taxon>
        <taxon>Bacillati</taxon>
        <taxon>Actinomycetota</taxon>
        <taxon>Actinomycetes</taxon>
        <taxon>Mycobacteriales</taxon>
        <taxon>Mycobacteriaceae</taxon>
        <taxon>Mycolicibacterium</taxon>
    </lineage>
</organism>
<dbReference type="GO" id="GO:0000160">
    <property type="term" value="P:phosphorelay signal transduction system"/>
    <property type="evidence" value="ECO:0007669"/>
    <property type="project" value="InterPro"/>
</dbReference>
<gene>
    <name evidence="8" type="ORF">TL10_11295</name>
</gene>
<dbReference type="Pfam" id="PF00196">
    <property type="entry name" value="GerE"/>
    <property type="match status" value="1"/>
</dbReference>
<keyword evidence="4" id="KW-0804">Transcription</keyword>
<feature type="modified residue" description="4-aspartylphosphate" evidence="5">
    <location>
        <position position="61"/>
    </location>
</feature>
<dbReference type="AlphaFoldDB" id="A0A0D1JWC0"/>
<dbReference type="SMART" id="SM00448">
    <property type="entry name" value="REC"/>
    <property type="match status" value="1"/>
</dbReference>
<dbReference type="CDD" id="cd17535">
    <property type="entry name" value="REC_NarL-like"/>
    <property type="match status" value="1"/>
</dbReference>
<dbReference type="Pfam" id="PF00072">
    <property type="entry name" value="Response_reg"/>
    <property type="match status" value="1"/>
</dbReference>
<evidence type="ECO:0000256" key="5">
    <source>
        <dbReference type="PROSITE-ProRule" id="PRU00169"/>
    </source>
</evidence>
<dbReference type="PATRIC" id="fig|280871.6.peg.2341"/>
<dbReference type="CDD" id="cd06170">
    <property type="entry name" value="LuxR_C_like"/>
    <property type="match status" value="1"/>
</dbReference>
<dbReference type="InterPro" id="IPR011006">
    <property type="entry name" value="CheY-like_superfamily"/>
</dbReference>
<dbReference type="PROSITE" id="PS00622">
    <property type="entry name" value="HTH_LUXR_1"/>
    <property type="match status" value="1"/>
</dbReference>
<evidence type="ECO:0000259" key="6">
    <source>
        <dbReference type="PROSITE" id="PS50043"/>
    </source>
</evidence>
<dbReference type="Gene3D" id="3.40.50.2300">
    <property type="match status" value="1"/>
</dbReference>
<dbReference type="EMBL" id="JXST01000013">
    <property type="protein sequence ID" value="KIU16879.1"/>
    <property type="molecule type" value="Genomic_DNA"/>
</dbReference>
<dbReference type="PANTHER" id="PTHR43214">
    <property type="entry name" value="TWO-COMPONENT RESPONSE REGULATOR"/>
    <property type="match status" value="1"/>
</dbReference>
<dbReference type="STRING" id="280871.TL10_11295"/>
<sequence>MDAVGANEGTRVVIADDDVLLREGVASLLTGAGFSVVGQAGDSGELLTLVRATVPDLVVTDIRMPPTHTTEGLDAAKVIRGELPNVAILVLSAHVDVEHAMELLGGGQRIGYLLKSRVIDVSDFLETLHRITGGASVVDPALVQELFAAQRREDPLAVLTEREHEVLALMAEGRSNAGIAHQLWVTEGTVEKHVRSILSKLNLPDTGEDHRRVLAVITFLDSR</sequence>
<comment type="caution">
    <text evidence="8">The sequence shown here is derived from an EMBL/GenBank/DDBJ whole genome shotgun (WGS) entry which is preliminary data.</text>
</comment>
<evidence type="ECO:0000256" key="1">
    <source>
        <dbReference type="ARBA" id="ARBA00022553"/>
    </source>
</evidence>
<dbReference type="PROSITE" id="PS50110">
    <property type="entry name" value="RESPONSE_REGULATORY"/>
    <property type="match status" value="1"/>
</dbReference>
<accession>A0A0D1JWC0</accession>
<evidence type="ECO:0000259" key="7">
    <source>
        <dbReference type="PROSITE" id="PS50110"/>
    </source>
</evidence>
<dbReference type="SUPFAM" id="SSF52172">
    <property type="entry name" value="CheY-like"/>
    <property type="match status" value="1"/>
</dbReference>
<dbReference type="PANTHER" id="PTHR43214:SF24">
    <property type="entry name" value="TRANSCRIPTIONAL REGULATORY PROTEIN NARL-RELATED"/>
    <property type="match status" value="1"/>
</dbReference>
<dbReference type="InterPro" id="IPR058245">
    <property type="entry name" value="NreC/VraR/RcsB-like_REC"/>
</dbReference>
<dbReference type="OrthoDB" id="9808843at2"/>
<keyword evidence="2" id="KW-0805">Transcription regulation</keyword>
<dbReference type="Proteomes" id="UP000032221">
    <property type="component" value="Unassembled WGS sequence"/>
</dbReference>
<keyword evidence="9" id="KW-1185">Reference proteome</keyword>
<dbReference type="InterPro" id="IPR016032">
    <property type="entry name" value="Sig_transdc_resp-reg_C-effctor"/>
</dbReference>
<evidence type="ECO:0000313" key="9">
    <source>
        <dbReference type="Proteomes" id="UP000032221"/>
    </source>
</evidence>
<dbReference type="InterPro" id="IPR001789">
    <property type="entry name" value="Sig_transdc_resp-reg_receiver"/>
</dbReference>
<dbReference type="SMART" id="SM00421">
    <property type="entry name" value="HTH_LUXR"/>
    <property type="match status" value="1"/>
</dbReference>
<dbReference type="RefSeq" id="WP_043400713.1">
    <property type="nucleotide sequence ID" value="NZ_JXST01000013.1"/>
</dbReference>
<feature type="domain" description="Response regulatory" evidence="7">
    <location>
        <begin position="11"/>
        <end position="130"/>
    </location>
</feature>
<dbReference type="SUPFAM" id="SSF46894">
    <property type="entry name" value="C-terminal effector domain of the bipartite response regulators"/>
    <property type="match status" value="1"/>
</dbReference>
<dbReference type="PROSITE" id="PS50043">
    <property type="entry name" value="HTH_LUXR_2"/>
    <property type="match status" value="1"/>
</dbReference>
<feature type="domain" description="HTH luxR-type" evidence="6">
    <location>
        <begin position="152"/>
        <end position="223"/>
    </location>
</feature>
<dbReference type="GO" id="GO:0006355">
    <property type="term" value="P:regulation of DNA-templated transcription"/>
    <property type="evidence" value="ECO:0007669"/>
    <property type="project" value="InterPro"/>
</dbReference>
<dbReference type="InterPro" id="IPR039420">
    <property type="entry name" value="WalR-like"/>
</dbReference>
<evidence type="ECO:0000313" key="8">
    <source>
        <dbReference type="EMBL" id="KIU16879.1"/>
    </source>
</evidence>
<reference evidence="8 9" key="1">
    <citation type="submission" date="2015-01" db="EMBL/GenBank/DDBJ databases">
        <title>Genome sequence of Mycobacterium llatzerense and Mycobacterium immunogenum recovered from brain abscess.</title>
        <authorList>
            <person name="Greninger A.L."/>
            <person name="Langelier C."/>
            <person name="Cunningham G."/>
            <person name="Chiu C.Y."/>
            <person name="Miller S."/>
        </authorList>
    </citation>
    <scope>NUCLEOTIDE SEQUENCE [LARGE SCALE GENOMIC DNA]</scope>
    <source>
        <strain evidence="8 9">CLUC14</strain>
    </source>
</reference>